<dbReference type="Proteomes" id="UP000192343">
    <property type="component" value="Unassembled WGS sequence"/>
</dbReference>
<dbReference type="EC" id="2.1.1.-" evidence="3"/>
<keyword evidence="1 5" id="KW-0489">Methyltransferase</keyword>
<sequence length="258" mass="29737">MQLFNDHFSNYKLYGIPKAQLIIADIPYNLGNNAYASNPMWYEGGDNANGESKLAGKQFFDTDKNFKIAEYFHFCGKLLKPEPKEKGKAGAMIIFCSFEQQFGLIELAKKHGFPKYINMVFYKKYSPQVLKANMRVVGNSEYALIFYRDKLPKFNNHGNMVFNCMEYPRDNETPKVHPTQKSVQLLERLIELFTDEDEVVIDPVAGSGTTLLAAKNLNRRAYGFEIKKEFCKACNEQILTFSQPSLFCERKNRRRVNA</sequence>
<evidence type="ECO:0000313" key="6">
    <source>
        <dbReference type="Proteomes" id="UP000192343"/>
    </source>
</evidence>
<dbReference type="AlphaFoldDB" id="A0A1Y1S391"/>
<dbReference type="InterPro" id="IPR002941">
    <property type="entry name" value="DNA_methylase_N4/N6"/>
</dbReference>
<keyword evidence="2 5" id="KW-0808">Transferase</keyword>
<evidence type="ECO:0000259" key="4">
    <source>
        <dbReference type="Pfam" id="PF01555"/>
    </source>
</evidence>
<dbReference type="SUPFAM" id="SSF53335">
    <property type="entry name" value="S-adenosyl-L-methionine-dependent methyltransferases"/>
    <property type="match status" value="1"/>
</dbReference>
<organism evidence="5 6">
    <name type="scientific">Marispirochaeta aestuarii</name>
    <dbReference type="NCBI Taxonomy" id="1963862"/>
    <lineage>
        <taxon>Bacteria</taxon>
        <taxon>Pseudomonadati</taxon>
        <taxon>Spirochaetota</taxon>
        <taxon>Spirochaetia</taxon>
        <taxon>Spirochaetales</taxon>
        <taxon>Spirochaetaceae</taxon>
        <taxon>Marispirochaeta</taxon>
    </lineage>
</organism>
<feature type="domain" description="DNA methylase N-4/N-6" evidence="4">
    <location>
        <begin position="20"/>
        <end position="235"/>
    </location>
</feature>
<comment type="similarity">
    <text evidence="3">Belongs to the N(4)/N(6)-methyltransferase family.</text>
</comment>
<dbReference type="GO" id="GO:0003677">
    <property type="term" value="F:DNA binding"/>
    <property type="evidence" value="ECO:0007669"/>
    <property type="project" value="InterPro"/>
</dbReference>
<protein>
    <recommendedName>
        <fullName evidence="3">Methyltransferase</fullName>
        <ecNumber evidence="3">2.1.1.-</ecNumber>
    </recommendedName>
</protein>
<accession>A0A1Y1S391</accession>
<dbReference type="Pfam" id="PF01555">
    <property type="entry name" value="N6_N4_Mtase"/>
    <property type="match status" value="1"/>
</dbReference>
<dbReference type="GO" id="GO:0008170">
    <property type="term" value="F:N-methyltransferase activity"/>
    <property type="evidence" value="ECO:0007669"/>
    <property type="project" value="InterPro"/>
</dbReference>
<dbReference type="Gene3D" id="3.40.50.150">
    <property type="entry name" value="Vaccinia Virus protein VP39"/>
    <property type="match status" value="1"/>
</dbReference>
<dbReference type="GO" id="GO:0032259">
    <property type="term" value="P:methylation"/>
    <property type="evidence" value="ECO:0007669"/>
    <property type="project" value="UniProtKB-KW"/>
</dbReference>
<name>A0A1Y1S391_9SPIO</name>
<dbReference type="InterPro" id="IPR001091">
    <property type="entry name" value="RM_Methyltransferase"/>
</dbReference>
<reference evidence="5 6" key="1">
    <citation type="submission" date="2017-03" db="EMBL/GenBank/DDBJ databases">
        <title>Draft Genome sequence of Marispirochaeta sp. strain JC444.</title>
        <authorList>
            <person name="Shivani Y."/>
            <person name="Subhash Y."/>
            <person name="Sasikala C."/>
            <person name="Ramana C."/>
        </authorList>
    </citation>
    <scope>NUCLEOTIDE SEQUENCE [LARGE SCALE GENOMIC DNA]</scope>
    <source>
        <strain evidence="5 6">JC444</strain>
    </source>
</reference>
<comment type="caution">
    <text evidence="5">The sequence shown here is derived from an EMBL/GenBank/DDBJ whole genome shotgun (WGS) entry which is preliminary data.</text>
</comment>
<dbReference type="EMBL" id="MWQY01000003">
    <property type="protein sequence ID" value="ORC37404.1"/>
    <property type="molecule type" value="Genomic_DNA"/>
</dbReference>
<gene>
    <name evidence="5" type="ORF">B4O97_03585</name>
</gene>
<dbReference type="PRINTS" id="PR00508">
    <property type="entry name" value="S21N4MTFRASE"/>
</dbReference>
<dbReference type="InterPro" id="IPR029063">
    <property type="entry name" value="SAM-dependent_MTases_sf"/>
</dbReference>
<evidence type="ECO:0000256" key="3">
    <source>
        <dbReference type="RuleBase" id="RU362026"/>
    </source>
</evidence>
<evidence type="ECO:0000313" key="5">
    <source>
        <dbReference type="EMBL" id="ORC37404.1"/>
    </source>
</evidence>
<evidence type="ECO:0000256" key="2">
    <source>
        <dbReference type="ARBA" id="ARBA00022679"/>
    </source>
</evidence>
<evidence type="ECO:0000256" key="1">
    <source>
        <dbReference type="ARBA" id="ARBA00022603"/>
    </source>
</evidence>
<dbReference type="STRING" id="1963862.B4O97_03585"/>
<keyword evidence="6" id="KW-1185">Reference proteome</keyword>
<proteinExistence type="inferred from homology"/>